<evidence type="ECO:0000313" key="2">
    <source>
        <dbReference type="Proteomes" id="UP000242146"/>
    </source>
</evidence>
<accession>A0A1X2G696</accession>
<sequence length="112" mass="12949">MPGHTQELTMACKLQASCNRNHVTENFESRIKQYVKFRYAVQDLLPPSRVLAAIKDHVYECFALETRIQTPVPDTIPFMYRNQMVVISNELWAMKPIDLPTISQETLRANPV</sequence>
<gene>
    <name evidence="1" type="ORF">DM01DRAFT_1349181</name>
</gene>
<proteinExistence type="predicted"/>
<dbReference type="Proteomes" id="UP000242146">
    <property type="component" value="Unassembled WGS sequence"/>
</dbReference>
<comment type="caution">
    <text evidence="1">The sequence shown here is derived from an EMBL/GenBank/DDBJ whole genome shotgun (WGS) entry which is preliminary data.</text>
</comment>
<dbReference type="AlphaFoldDB" id="A0A1X2G696"/>
<organism evidence="1 2">
    <name type="scientific">Hesseltinella vesiculosa</name>
    <dbReference type="NCBI Taxonomy" id="101127"/>
    <lineage>
        <taxon>Eukaryota</taxon>
        <taxon>Fungi</taxon>
        <taxon>Fungi incertae sedis</taxon>
        <taxon>Mucoromycota</taxon>
        <taxon>Mucoromycotina</taxon>
        <taxon>Mucoromycetes</taxon>
        <taxon>Mucorales</taxon>
        <taxon>Cunninghamellaceae</taxon>
        <taxon>Hesseltinella</taxon>
    </lineage>
</organism>
<evidence type="ECO:0000313" key="1">
    <source>
        <dbReference type="EMBL" id="ORX46123.1"/>
    </source>
</evidence>
<protein>
    <submittedName>
        <fullName evidence="1">Uncharacterized protein</fullName>
    </submittedName>
</protein>
<reference evidence="1 2" key="1">
    <citation type="submission" date="2016-07" db="EMBL/GenBank/DDBJ databases">
        <title>Pervasive Adenine N6-methylation of Active Genes in Fungi.</title>
        <authorList>
            <consortium name="DOE Joint Genome Institute"/>
            <person name="Mondo S.J."/>
            <person name="Dannebaum R.O."/>
            <person name="Kuo R.C."/>
            <person name="Labutti K."/>
            <person name="Haridas S."/>
            <person name="Kuo A."/>
            <person name="Salamov A."/>
            <person name="Ahrendt S.R."/>
            <person name="Lipzen A."/>
            <person name="Sullivan W."/>
            <person name="Andreopoulos W.B."/>
            <person name="Clum A."/>
            <person name="Lindquist E."/>
            <person name="Daum C."/>
            <person name="Ramamoorthy G.K."/>
            <person name="Gryganskyi A."/>
            <person name="Culley D."/>
            <person name="Magnuson J.K."/>
            <person name="James T.Y."/>
            <person name="O'Malley M.A."/>
            <person name="Stajich J.E."/>
            <person name="Spatafora J.W."/>
            <person name="Visel A."/>
            <person name="Grigoriev I.V."/>
        </authorList>
    </citation>
    <scope>NUCLEOTIDE SEQUENCE [LARGE SCALE GENOMIC DNA]</scope>
    <source>
        <strain evidence="1 2">NRRL 3301</strain>
    </source>
</reference>
<dbReference type="EMBL" id="MCGT01000039">
    <property type="protein sequence ID" value="ORX46123.1"/>
    <property type="molecule type" value="Genomic_DNA"/>
</dbReference>
<keyword evidence="2" id="KW-1185">Reference proteome</keyword>
<name>A0A1X2G696_9FUNG</name>